<reference evidence="2" key="2">
    <citation type="submission" date="2021-03" db="UniProtKB">
        <authorList>
            <consortium name="EnsemblPlants"/>
        </authorList>
    </citation>
    <scope>IDENTIFICATION</scope>
</reference>
<proteinExistence type="predicted"/>
<evidence type="ECO:0000313" key="2">
    <source>
        <dbReference type="EnsemblPlants" id="cds.evm.model.05.1609"/>
    </source>
</evidence>
<protein>
    <submittedName>
        <fullName evidence="2">Uncharacterized protein</fullName>
    </submittedName>
</protein>
<accession>A0A803PM08</accession>
<name>A0A803PM08_CANSA</name>
<feature type="region of interest" description="Disordered" evidence="1">
    <location>
        <begin position="1"/>
        <end position="91"/>
    </location>
</feature>
<dbReference type="Proteomes" id="UP000596661">
    <property type="component" value="Chromosome 5"/>
</dbReference>
<evidence type="ECO:0000313" key="3">
    <source>
        <dbReference type="Proteomes" id="UP000596661"/>
    </source>
</evidence>
<dbReference type="EnsemblPlants" id="evm.model.05.1609">
    <property type="protein sequence ID" value="cds.evm.model.05.1609"/>
    <property type="gene ID" value="evm.TU.05.1609"/>
</dbReference>
<dbReference type="AlphaFoldDB" id="A0A803PM08"/>
<dbReference type="EMBL" id="UZAU01000542">
    <property type="status" value="NOT_ANNOTATED_CDS"/>
    <property type="molecule type" value="Genomic_DNA"/>
</dbReference>
<dbReference type="Gramene" id="evm.model.05.1609">
    <property type="protein sequence ID" value="cds.evm.model.05.1609"/>
    <property type="gene ID" value="evm.TU.05.1609"/>
</dbReference>
<feature type="compositionally biased region" description="Basic and acidic residues" evidence="1">
    <location>
        <begin position="17"/>
        <end position="28"/>
    </location>
</feature>
<sequence length="91" mass="10215">MDMKEQNLSSWSSVRVPIKEENQDRDARATFIKATVPREAAHTPEGAPREVDKKAKRAEKSAEEVEVEGAEEATKENETDVPLPKSPRNEI</sequence>
<feature type="compositionally biased region" description="Basic and acidic residues" evidence="1">
    <location>
        <begin position="39"/>
        <end position="63"/>
    </location>
</feature>
<organism evidence="2 3">
    <name type="scientific">Cannabis sativa</name>
    <name type="common">Hemp</name>
    <name type="synonym">Marijuana</name>
    <dbReference type="NCBI Taxonomy" id="3483"/>
    <lineage>
        <taxon>Eukaryota</taxon>
        <taxon>Viridiplantae</taxon>
        <taxon>Streptophyta</taxon>
        <taxon>Embryophyta</taxon>
        <taxon>Tracheophyta</taxon>
        <taxon>Spermatophyta</taxon>
        <taxon>Magnoliopsida</taxon>
        <taxon>eudicotyledons</taxon>
        <taxon>Gunneridae</taxon>
        <taxon>Pentapetalae</taxon>
        <taxon>rosids</taxon>
        <taxon>fabids</taxon>
        <taxon>Rosales</taxon>
        <taxon>Cannabaceae</taxon>
        <taxon>Cannabis</taxon>
    </lineage>
</organism>
<evidence type="ECO:0000256" key="1">
    <source>
        <dbReference type="SAM" id="MobiDB-lite"/>
    </source>
</evidence>
<feature type="compositionally biased region" description="Polar residues" evidence="1">
    <location>
        <begin position="1"/>
        <end position="13"/>
    </location>
</feature>
<reference evidence="2" key="1">
    <citation type="submission" date="2018-11" db="EMBL/GenBank/DDBJ databases">
        <authorList>
            <person name="Grassa J C."/>
        </authorList>
    </citation>
    <scope>NUCLEOTIDE SEQUENCE [LARGE SCALE GENOMIC DNA]</scope>
</reference>
<keyword evidence="3" id="KW-1185">Reference proteome</keyword>